<keyword evidence="12" id="KW-0723">Serine/threonine-protein kinase</keyword>
<keyword evidence="12" id="KW-0418">Kinase</keyword>
<evidence type="ECO:0000256" key="7">
    <source>
        <dbReference type="ARBA" id="ARBA00022840"/>
    </source>
</evidence>
<feature type="domain" description="Protein kinase" evidence="13">
    <location>
        <begin position="21"/>
        <end position="276"/>
    </location>
</feature>
<keyword evidence="5 11" id="KW-0547">Nucleotide-binding</keyword>
<keyword evidence="10" id="KW-0744">Spermatogenesis</keyword>
<keyword evidence="14" id="KW-1185">Reference proteome</keyword>
<accession>A0A7E6EIP8</accession>
<keyword evidence="7 11" id="KW-0067">ATP-binding</keyword>
<keyword evidence="4" id="KW-0479">Metal-binding</keyword>
<evidence type="ECO:0000256" key="1">
    <source>
        <dbReference type="ARBA" id="ARBA00001946"/>
    </source>
</evidence>
<comment type="similarity">
    <text evidence="12">Belongs to the protein kinase superfamily.</text>
</comment>
<dbReference type="GO" id="GO:0000287">
    <property type="term" value="F:magnesium ion binding"/>
    <property type="evidence" value="ECO:0007669"/>
    <property type="project" value="UniProtKB-ARBA"/>
</dbReference>
<evidence type="ECO:0000256" key="11">
    <source>
        <dbReference type="PROSITE-ProRule" id="PRU10141"/>
    </source>
</evidence>
<evidence type="ECO:0000256" key="3">
    <source>
        <dbReference type="ARBA" id="ARBA00022553"/>
    </source>
</evidence>
<evidence type="ECO:0000256" key="2">
    <source>
        <dbReference type="ARBA" id="ARBA00022473"/>
    </source>
</evidence>
<dbReference type="Gene3D" id="1.10.510.10">
    <property type="entry name" value="Transferase(Phosphotransferase) domain 1"/>
    <property type="match status" value="1"/>
</dbReference>
<dbReference type="GO" id="GO:0005524">
    <property type="term" value="F:ATP binding"/>
    <property type="evidence" value="ECO:0007669"/>
    <property type="project" value="UniProtKB-UniRule"/>
</dbReference>
<dbReference type="InterPro" id="IPR017441">
    <property type="entry name" value="Protein_kinase_ATP_BS"/>
</dbReference>
<proteinExistence type="inferred from homology"/>
<dbReference type="AlphaFoldDB" id="A0A7E6EIP8"/>
<keyword evidence="6" id="KW-0221">Differentiation</keyword>
<dbReference type="GO" id="GO:0050321">
    <property type="term" value="F:tau-protein kinase activity"/>
    <property type="evidence" value="ECO:0007669"/>
    <property type="project" value="TreeGrafter"/>
</dbReference>
<dbReference type="PIRSF" id="PIRSF000654">
    <property type="entry name" value="Integrin-linked_kinase"/>
    <property type="match status" value="1"/>
</dbReference>
<protein>
    <submittedName>
        <fullName evidence="15">Testis-specific serine/threonine-protein kinase 3-like isoform X1</fullName>
    </submittedName>
</protein>
<sequence>MYNMEMLHGVDYHQILAKRGIKLLDTIGRGSYSKVKLGHISKNDPRQVAVKIINLMKAPDDFKESFLPRELENWPSLDHRHVIKFYEAFQIDQTLFMIIEFAPHGDMLKYIQANGNLPEMKRKLLMTQLCNGVKYLHDRDISHRDLKLENLLLDESNSIKITDFGFSKKVSGKNLSQTYCGSKSYAAPEILTGCPYNPFKSDIWAIGIILYIMSTGKFPFDKKKDIKKIIDDYRKLHIFWDRYPIENDCREAVEKLLVFRFQDRPSIDDVFKIKWFITENSVSEKA</sequence>
<dbReference type="InterPro" id="IPR000719">
    <property type="entry name" value="Prot_kinase_dom"/>
</dbReference>
<keyword evidence="12" id="KW-0808">Transferase</keyword>
<dbReference type="Pfam" id="PF00069">
    <property type="entry name" value="Pkinase"/>
    <property type="match status" value="1"/>
</dbReference>
<dbReference type="PANTHER" id="PTHR24346">
    <property type="entry name" value="MAP/MICROTUBULE AFFINITY-REGULATING KINASE"/>
    <property type="match status" value="1"/>
</dbReference>
<dbReference type="SUPFAM" id="SSF56112">
    <property type="entry name" value="Protein kinase-like (PK-like)"/>
    <property type="match status" value="1"/>
</dbReference>
<dbReference type="InterPro" id="IPR011009">
    <property type="entry name" value="Kinase-like_dom_sf"/>
</dbReference>
<feature type="binding site" evidence="11">
    <location>
        <position position="51"/>
    </location>
    <ligand>
        <name>ATP</name>
        <dbReference type="ChEBI" id="CHEBI:30616"/>
    </ligand>
</feature>
<evidence type="ECO:0000313" key="15">
    <source>
        <dbReference type="RefSeq" id="XP_036354850.1"/>
    </source>
</evidence>
<evidence type="ECO:0000256" key="8">
    <source>
        <dbReference type="ARBA" id="ARBA00022842"/>
    </source>
</evidence>
<gene>
    <name evidence="15" type="primary">LOC115230339</name>
</gene>
<dbReference type="PROSITE" id="PS00108">
    <property type="entry name" value="PROTEIN_KINASE_ST"/>
    <property type="match status" value="1"/>
</dbReference>
<dbReference type="GO" id="GO:0030154">
    <property type="term" value="P:cell differentiation"/>
    <property type="evidence" value="ECO:0007669"/>
    <property type="project" value="UniProtKB-KW"/>
</dbReference>
<dbReference type="GO" id="GO:0035556">
    <property type="term" value="P:intracellular signal transduction"/>
    <property type="evidence" value="ECO:0007669"/>
    <property type="project" value="TreeGrafter"/>
</dbReference>
<keyword evidence="2" id="KW-0217">Developmental protein</keyword>
<evidence type="ECO:0000256" key="5">
    <source>
        <dbReference type="ARBA" id="ARBA00022741"/>
    </source>
</evidence>
<evidence type="ECO:0000259" key="13">
    <source>
        <dbReference type="PROSITE" id="PS50011"/>
    </source>
</evidence>
<keyword evidence="8" id="KW-0460">Magnesium</keyword>
<dbReference type="SMART" id="SM00220">
    <property type="entry name" value="S_TKc"/>
    <property type="match status" value="1"/>
</dbReference>
<dbReference type="GO" id="GO:0000226">
    <property type="term" value="P:microtubule cytoskeleton organization"/>
    <property type="evidence" value="ECO:0007669"/>
    <property type="project" value="TreeGrafter"/>
</dbReference>
<comment type="cofactor">
    <cofactor evidence="1">
        <name>Mg(2+)</name>
        <dbReference type="ChEBI" id="CHEBI:18420"/>
    </cofactor>
</comment>
<dbReference type="KEGG" id="osn:115230339"/>
<evidence type="ECO:0000256" key="10">
    <source>
        <dbReference type="ARBA" id="ARBA00022871"/>
    </source>
</evidence>
<dbReference type="GO" id="GO:0005737">
    <property type="term" value="C:cytoplasm"/>
    <property type="evidence" value="ECO:0007669"/>
    <property type="project" value="TreeGrafter"/>
</dbReference>
<dbReference type="Proteomes" id="UP000515154">
    <property type="component" value="Linkage group LG2"/>
</dbReference>
<keyword evidence="9" id="KW-0832">Ubl conjugation</keyword>
<evidence type="ECO:0000256" key="4">
    <source>
        <dbReference type="ARBA" id="ARBA00022723"/>
    </source>
</evidence>
<dbReference type="PROSITE" id="PS50011">
    <property type="entry name" value="PROTEIN_KINASE_DOM"/>
    <property type="match status" value="1"/>
</dbReference>
<evidence type="ECO:0000313" key="14">
    <source>
        <dbReference type="Proteomes" id="UP000515154"/>
    </source>
</evidence>
<dbReference type="PANTHER" id="PTHR24346:SF102">
    <property type="entry name" value="TESTIS-SPECIFIC SERINE_THREONINE-PROTEIN KINASE 1"/>
    <property type="match status" value="1"/>
</dbReference>
<reference evidence="15" key="1">
    <citation type="submission" date="2025-08" db="UniProtKB">
        <authorList>
            <consortium name="RefSeq"/>
        </authorList>
    </citation>
    <scope>IDENTIFICATION</scope>
</reference>
<dbReference type="FunFam" id="1.10.510.10:FF:000571">
    <property type="entry name" value="Maternal embryonic leucine zipper kinase"/>
    <property type="match status" value="1"/>
</dbReference>
<dbReference type="PROSITE" id="PS00107">
    <property type="entry name" value="PROTEIN_KINASE_ATP"/>
    <property type="match status" value="1"/>
</dbReference>
<organism evidence="14 15">
    <name type="scientific">Octopus sinensis</name>
    <name type="common">East Asian common octopus</name>
    <dbReference type="NCBI Taxonomy" id="2607531"/>
    <lineage>
        <taxon>Eukaryota</taxon>
        <taxon>Metazoa</taxon>
        <taxon>Spiralia</taxon>
        <taxon>Lophotrochozoa</taxon>
        <taxon>Mollusca</taxon>
        <taxon>Cephalopoda</taxon>
        <taxon>Coleoidea</taxon>
        <taxon>Octopodiformes</taxon>
        <taxon>Octopoda</taxon>
        <taxon>Incirrata</taxon>
        <taxon>Octopodidae</taxon>
        <taxon>Octopus</taxon>
    </lineage>
</organism>
<keyword evidence="3" id="KW-0597">Phosphoprotein</keyword>
<name>A0A7E6EIP8_9MOLL</name>
<evidence type="ECO:0000256" key="12">
    <source>
        <dbReference type="RuleBase" id="RU000304"/>
    </source>
</evidence>
<evidence type="ECO:0000256" key="9">
    <source>
        <dbReference type="ARBA" id="ARBA00022843"/>
    </source>
</evidence>
<dbReference type="InterPro" id="IPR008271">
    <property type="entry name" value="Ser/Thr_kinase_AS"/>
</dbReference>
<dbReference type="RefSeq" id="XP_036354850.1">
    <property type="nucleotide sequence ID" value="XM_036498957.1"/>
</dbReference>
<dbReference type="GO" id="GO:0007283">
    <property type="term" value="P:spermatogenesis"/>
    <property type="evidence" value="ECO:0007669"/>
    <property type="project" value="UniProtKB-KW"/>
</dbReference>
<evidence type="ECO:0000256" key="6">
    <source>
        <dbReference type="ARBA" id="ARBA00022782"/>
    </source>
</evidence>